<dbReference type="SUPFAM" id="SSF55221">
    <property type="entry name" value="Yeast killer toxins"/>
    <property type="match status" value="1"/>
</dbReference>
<dbReference type="InterPro" id="IPR011329">
    <property type="entry name" value="Killer_tox_Kp4/SMK"/>
</dbReference>
<dbReference type="AlphaFoldDB" id="A0A1W5CUT3"/>
<dbReference type="Pfam" id="PF09044">
    <property type="entry name" value="Kp4"/>
    <property type="match status" value="1"/>
</dbReference>
<dbReference type="EMBL" id="FWEW01000322">
    <property type="protein sequence ID" value="SLM34520.1"/>
    <property type="molecule type" value="Genomic_DNA"/>
</dbReference>
<keyword evidence="4" id="KW-1185">Reference proteome</keyword>
<proteinExistence type="predicted"/>
<keyword evidence="1" id="KW-0732">Signal</keyword>
<dbReference type="Proteomes" id="UP000192927">
    <property type="component" value="Unassembled WGS sequence"/>
</dbReference>
<dbReference type="GO" id="GO:0005576">
    <property type="term" value="C:extracellular region"/>
    <property type="evidence" value="ECO:0007669"/>
    <property type="project" value="InterPro"/>
</dbReference>
<evidence type="ECO:0000313" key="4">
    <source>
        <dbReference type="Proteomes" id="UP000192927"/>
    </source>
</evidence>
<sequence>MRSNLFATLVLASGFICRIAALGINCQGSSFCKTYFNGMDYRENVINEFWEILNVGRSEHMKEGGPVREDALYKAGNPPWLACQPLPKGGAICLFLQGNVPATGVTGKTLQDRISDLVNHGCNICGSVPLSGNNNPDEMGIMTANFVKSGIFCNGLC</sequence>
<reference evidence="4" key="1">
    <citation type="submission" date="2017-03" db="EMBL/GenBank/DDBJ databases">
        <authorList>
            <person name="Sharma R."/>
            <person name="Thines M."/>
        </authorList>
    </citation>
    <scope>NUCLEOTIDE SEQUENCE [LARGE SCALE GENOMIC DNA]</scope>
</reference>
<dbReference type="InterPro" id="IPR015131">
    <property type="entry name" value="Killer_tox_Kp4"/>
</dbReference>
<feature type="signal peptide" evidence="1">
    <location>
        <begin position="1"/>
        <end position="21"/>
    </location>
</feature>
<dbReference type="Gene3D" id="3.30.430.10">
    <property type="entry name" value="Killer Toxin P4, subunit A"/>
    <property type="match status" value="1"/>
</dbReference>
<feature type="chain" id="PRO_5012393585" evidence="1">
    <location>
        <begin position="22"/>
        <end position="157"/>
    </location>
</feature>
<evidence type="ECO:0000313" key="3">
    <source>
        <dbReference type="EMBL" id="SLM34520.1"/>
    </source>
</evidence>
<name>A0A1W5CUT3_9LECA</name>
<evidence type="ECO:0000256" key="1">
    <source>
        <dbReference type="SAM" id="SignalP"/>
    </source>
</evidence>
<feature type="domain" description="Killer toxin Kp4" evidence="2">
    <location>
        <begin position="17"/>
        <end position="147"/>
    </location>
</feature>
<accession>A0A1W5CUT3</accession>
<protein>
    <submittedName>
        <fullName evidence="3">Killer toxin, Kp4</fullName>
    </submittedName>
</protein>
<organism evidence="3 4">
    <name type="scientific">Lasallia pustulata</name>
    <dbReference type="NCBI Taxonomy" id="136370"/>
    <lineage>
        <taxon>Eukaryota</taxon>
        <taxon>Fungi</taxon>
        <taxon>Dikarya</taxon>
        <taxon>Ascomycota</taxon>
        <taxon>Pezizomycotina</taxon>
        <taxon>Lecanoromycetes</taxon>
        <taxon>OSLEUM clade</taxon>
        <taxon>Umbilicariomycetidae</taxon>
        <taxon>Umbilicariales</taxon>
        <taxon>Umbilicariaceae</taxon>
        <taxon>Lasallia</taxon>
    </lineage>
</organism>
<evidence type="ECO:0000259" key="2">
    <source>
        <dbReference type="Pfam" id="PF09044"/>
    </source>
</evidence>